<feature type="domain" description="Non-reducing end beta-L-arabinofuranosidase-like GH127 middle" evidence="5">
    <location>
        <begin position="429"/>
        <end position="523"/>
    </location>
</feature>
<dbReference type="InterPro" id="IPR049046">
    <property type="entry name" value="Beta-AFase-like_GH127_middle"/>
</dbReference>
<dbReference type="Pfam" id="PF07944">
    <property type="entry name" value="Beta-AFase-like_GH127_cat"/>
    <property type="match status" value="1"/>
</dbReference>
<evidence type="ECO:0000259" key="2">
    <source>
        <dbReference type="Pfam" id="PF07944"/>
    </source>
</evidence>
<reference evidence="6 7" key="2">
    <citation type="journal article" date="2011" name="Stand. Genomic Sci.">
        <title>Complete genome sequence of Paludibacter propionicigenes type strain (WB4).</title>
        <authorList>
            <person name="Gronow S."/>
            <person name="Munk C."/>
            <person name="Lapidus A."/>
            <person name="Nolan M."/>
            <person name="Lucas S."/>
            <person name="Hammon N."/>
            <person name="Deshpande S."/>
            <person name="Cheng J.F."/>
            <person name="Tapia R."/>
            <person name="Han C."/>
            <person name="Goodwin L."/>
            <person name="Pitluck S."/>
            <person name="Liolios K."/>
            <person name="Ivanova N."/>
            <person name="Mavromatis K."/>
            <person name="Mikhailova N."/>
            <person name="Pati A."/>
            <person name="Chen A."/>
            <person name="Palaniappan K."/>
            <person name="Land M."/>
            <person name="Hauser L."/>
            <person name="Chang Y.J."/>
            <person name="Jeffries C.D."/>
            <person name="Brambilla E."/>
            <person name="Rohde M."/>
            <person name="Goker M."/>
            <person name="Detter J.C."/>
            <person name="Woyke T."/>
            <person name="Bristow J."/>
            <person name="Eisen J.A."/>
            <person name="Markowitz V."/>
            <person name="Hugenholtz P."/>
            <person name="Kyrpides N.C."/>
            <person name="Klenk H.P."/>
        </authorList>
    </citation>
    <scope>NUCLEOTIDE SEQUENCE [LARGE SCALE GENOMIC DNA]</scope>
    <source>
        <strain evidence="7">DSM 17365 / JCM 13257 / WB4</strain>
    </source>
</reference>
<dbReference type="eggNOG" id="COG3533">
    <property type="taxonomic scope" value="Bacteria"/>
</dbReference>
<dbReference type="Pfam" id="PF20620">
    <property type="entry name" value="DUF6805"/>
    <property type="match status" value="1"/>
</dbReference>
<sequence length="788" mass="88388">MNKKNLIFNLAVALLCLVNPFAANAQLAAKVESFPVSDVRLTESPFKHAEDMDINYLLGLDADRLMAPYLKGGGLTPKAENYPNWENTGLDGHIGGHYLSALSYMYAATGNTRIKERLDYSLNELKRAQDAAGDGYLGGTPNGRKIWDEIKKGTINASSFGLNGGWVPLYNIHKTYAGLRDAYLQGGSLLAKDMLIKLTDWMYNTVSGLTDAQVQEMLKSEHGGLNEVFADVASITGNKKYLELAHKFSHQTLLQLLLQHQDKLTGMHANTQIPKVIGFKRIADLEGNKDWSDAASFFWKTVVDNRSVSIGGNSVREHFHPSDNFTSMFESEQGPETCNTYNMLRLTKLLFQTSGEASFMDYYERALYNHILSTQDPIQGGFVYFTPMRAGHYRVYSQPQTSFWCCVGSGLENHARYGEMIYGFKDNDLYVNLFIPSVLTWKAKNIRIEQQNNFAKQEAADIIVDAKKTALFTLHIRKPEWVKDNDLKVSVNGQSTPVTIKDGYLSITRNWSKGDKVHLELPMQLRAVTTPDNAQEYSFLYGPYVLAAKTGTQDQTGLFADESRGGHIAAGPQYPLSQLPVIVGTKETILDHLTKTKGKALTFTLKGVQPSKYEELELVPFHQLHECRYMIYFPLVSEQQVKEQQEKALQQEKEKAAIENVTLDKVFCGEQQPESDHFIKMADSNTGTDNSLHWRETRQWFSYQLKNNAKNATKVRISYNQGRERAANLLINGQKIGSIGVPQSPGTTVVILDIPASLKGESILEIKIEAAAPRVSPRVYEVRLTNEK</sequence>
<dbReference type="InterPro" id="IPR032275">
    <property type="entry name" value="DUF4986"/>
</dbReference>
<feature type="domain" description="DUF4986" evidence="3">
    <location>
        <begin position="551"/>
        <end position="633"/>
    </location>
</feature>
<dbReference type="GO" id="GO:0005975">
    <property type="term" value="P:carbohydrate metabolic process"/>
    <property type="evidence" value="ECO:0007669"/>
    <property type="project" value="InterPro"/>
</dbReference>
<dbReference type="Pfam" id="PF20736">
    <property type="entry name" value="Glyco_hydro127M"/>
    <property type="match status" value="1"/>
</dbReference>
<dbReference type="EMBL" id="CP002345">
    <property type="protein sequence ID" value="ADQ80167.1"/>
    <property type="molecule type" value="Genomic_DNA"/>
</dbReference>
<dbReference type="InterPro" id="IPR008928">
    <property type="entry name" value="6-hairpin_glycosidase_sf"/>
</dbReference>
<evidence type="ECO:0000259" key="3">
    <source>
        <dbReference type="Pfam" id="PF16375"/>
    </source>
</evidence>
<gene>
    <name evidence="6" type="ordered locus">Palpr_2030</name>
</gene>
<feature type="domain" description="Glycoside hydrolase GH146 substrate-binding" evidence="4">
    <location>
        <begin position="658"/>
        <end position="784"/>
    </location>
</feature>
<evidence type="ECO:0000259" key="5">
    <source>
        <dbReference type="Pfam" id="PF20736"/>
    </source>
</evidence>
<dbReference type="OrthoDB" id="9757939at2"/>
<dbReference type="InterPro" id="IPR046544">
    <property type="entry name" value="GH146_SB_dom"/>
</dbReference>
<proteinExistence type="predicted"/>
<evidence type="ECO:0000256" key="1">
    <source>
        <dbReference type="SAM" id="SignalP"/>
    </source>
</evidence>
<feature type="chain" id="PRO_5003186884" evidence="1">
    <location>
        <begin position="26"/>
        <end position="788"/>
    </location>
</feature>
<evidence type="ECO:0000313" key="6">
    <source>
        <dbReference type="EMBL" id="ADQ80167.1"/>
    </source>
</evidence>
<dbReference type="PANTHER" id="PTHR31151:SF0">
    <property type="entry name" value="PROLINE-TRNA LIGASE (DUF1680)"/>
    <property type="match status" value="1"/>
</dbReference>
<evidence type="ECO:0000313" key="7">
    <source>
        <dbReference type="Proteomes" id="UP000008718"/>
    </source>
</evidence>
<keyword evidence="7" id="KW-1185">Reference proteome</keyword>
<dbReference type="InterPro" id="IPR012878">
    <property type="entry name" value="Beta-AFase-like_GH127_cat"/>
</dbReference>
<dbReference type="AlphaFoldDB" id="E4T623"/>
<keyword evidence="1" id="KW-0732">Signal</keyword>
<dbReference type="SUPFAM" id="SSF48208">
    <property type="entry name" value="Six-hairpin glycosidases"/>
    <property type="match status" value="1"/>
</dbReference>
<dbReference type="STRING" id="694427.Palpr_2030"/>
<dbReference type="Pfam" id="PF16375">
    <property type="entry name" value="DUF4986"/>
    <property type="match status" value="1"/>
</dbReference>
<feature type="domain" description="Non-reducing end beta-L-arabinofuranosidase-like GH127 catalytic" evidence="2">
    <location>
        <begin position="38"/>
        <end position="419"/>
    </location>
</feature>
<dbReference type="Proteomes" id="UP000008718">
    <property type="component" value="Chromosome"/>
</dbReference>
<dbReference type="KEGG" id="ppn:Palpr_2030"/>
<accession>E4T623</accession>
<dbReference type="HOGENOM" id="CLU_008033_1_0_10"/>
<protein>
    <submittedName>
        <fullName evidence="6">Uncharacterized protein</fullName>
    </submittedName>
</protein>
<organism evidence="6 7">
    <name type="scientific">Paludibacter propionicigenes (strain DSM 17365 / JCM 13257 / WB4)</name>
    <dbReference type="NCBI Taxonomy" id="694427"/>
    <lineage>
        <taxon>Bacteria</taxon>
        <taxon>Pseudomonadati</taxon>
        <taxon>Bacteroidota</taxon>
        <taxon>Bacteroidia</taxon>
        <taxon>Bacteroidales</taxon>
        <taxon>Paludibacteraceae</taxon>
        <taxon>Paludibacter</taxon>
    </lineage>
</organism>
<reference key="1">
    <citation type="submission" date="2010-11" db="EMBL/GenBank/DDBJ databases">
        <title>The complete genome of Paludibacter propionicigenes DSM 17365.</title>
        <authorList>
            <consortium name="US DOE Joint Genome Institute (JGI-PGF)"/>
            <person name="Lucas S."/>
            <person name="Copeland A."/>
            <person name="Lapidus A."/>
            <person name="Bruce D."/>
            <person name="Goodwin L."/>
            <person name="Pitluck S."/>
            <person name="Kyrpides N."/>
            <person name="Mavromatis K."/>
            <person name="Ivanova N."/>
            <person name="Munk A.C."/>
            <person name="Brettin T."/>
            <person name="Detter J.C."/>
            <person name="Han C."/>
            <person name="Tapia R."/>
            <person name="Land M."/>
            <person name="Hauser L."/>
            <person name="Markowitz V."/>
            <person name="Cheng J.-F."/>
            <person name="Hugenholtz P."/>
            <person name="Woyke T."/>
            <person name="Wu D."/>
            <person name="Gronow S."/>
            <person name="Wellnitz S."/>
            <person name="Brambilla E."/>
            <person name="Klenk H.-P."/>
            <person name="Eisen J.A."/>
        </authorList>
    </citation>
    <scope>NUCLEOTIDE SEQUENCE</scope>
    <source>
        <strain>WB4</strain>
    </source>
</reference>
<name>E4T623_PALPW</name>
<evidence type="ECO:0000259" key="4">
    <source>
        <dbReference type="Pfam" id="PF20620"/>
    </source>
</evidence>
<feature type="signal peptide" evidence="1">
    <location>
        <begin position="1"/>
        <end position="25"/>
    </location>
</feature>
<dbReference type="RefSeq" id="WP_013445536.1">
    <property type="nucleotide sequence ID" value="NC_014734.1"/>
</dbReference>
<dbReference type="PANTHER" id="PTHR31151">
    <property type="entry name" value="PROLINE-TRNA LIGASE (DUF1680)"/>
    <property type="match status" value="1"/>
</dbReference>